<comment type="function">
    <text evidence="7">Required for formation of the rod structure of the flagellar apparatus. Together with FliI and FliH, may constitute the export apparatus of flagellin.</text>
</comment>
<comment type="similarity">
    <text evidence="2 7">Belongs to the FHIPEP (flagella/HR/invasion proteins export pore) family.</text>
</comment>
<feature type="transmembrane region" description="Helical" evidence="7">
    <location>
        <begin position="243"/>
        <end position="261"/>
    </location>
</feature>
<dbReference type="Proteomes" id="UP000785180">
    <property type="component" value="Unassembled WGS sequence"/>
</dbReference>
<dbReference type="GO" id="GO:0044780">
    <property type="term" value="P:bacterial-type flagellum assembly"/>
    <property type="evidence" value="ECO:0007669"/>
    <property type="project" value="InterPro"/>
</dbReference>
<dbReference type="PROSITE" id="PS00994">
    <property type="entry name" value="FHIPEP"/>
    <property type="match status" value="1"/>
</dbReference>
<keyword evidence="7" id="KW-0653">Protein transport</keyword>
<evidence type="ECO:0000256" key="5">
    <source>
        <dbReference type="ARBA" id="ARBA00022989"/>
    </source>
</evidence>
<dbReference type="EMBL" id="SXDK01000001">
    <property type="protein sequence ID" value="NFU58942.1"/>
    <property type="molecule type" value="Genomic_DNA"/>
</dbReference>
<dbReference type="InterPro" id="IPR025505">
    <property type="entry name" value="FHIPEP_CS"/>
</dbReference>
<comment type="caution">
    <text evidence="8">The sequence shown here is derived from an EMBL/GenBank/DDBJ whole genome shotgun (WGS) entry which is preliminary data.</text>
</comment>
<evidence type="ECO:0000256" key="4">
    <source>
        <dbReference type="ARBA" id="ARBA00022692"/>
    </source>
</evidence>
<keyword evidence="7" id="KW-1005">Bacterial flagellum biogenesis</keyword>
<keyword evidence="4 7" id="KW-0812">Transmembrane</keyword>
<dbReference type="AlphaFoldDB" id="A0A9Q4TE60"/>
<dbReference type="InterPro" id="IPR001712">
    <property type="entry name" value="T3SS_FHIPEP"/>
</dbReference>
<dbReference type="NCBIfam" id="TIGR01398">
    <property type="entry name" value="FlhA"/>
    <property type="match status" value="1"/>
</dbReference>
<keyword evidence="8" id="KW-0282">Flagellum</keyword>
<dbReference type="InterPro" id="IPR042194">
    <property type="entry name" value="FHIPEP_1"/>
</dbReference>
<dbReference type="Gene3D" id="3.40.50.12790">
    <property type="entry name" value="FHIPEP family, domain 4"/>
    <property type="match status" value="1"/>
</dbReference>
<feature type="transmembrane region" description="Helical" evidence="7">
    <location>
        <begin position="17"/>
        <end position="35"/>
    </location>
</feature>
<feature type="transmembrane region" description="Helical" evidence="7">
    <location>
        <begin position="202"/>
        <end position="223"/>
    </location>
</feature>
<dbReference type="Proteomes" id="UP000481363">
    <property type="component" value="Unassembled WGS sequence"/>
</dbReference>
<keyword evidence="6 7" id="KW-0472">Membrane</keyword>
<keyword evidence="5 7" id="KW-1133">Transmembrane helix</keyword>
<dbReference type="PRINTS" id="PR00949">
    <property type="entry name" value="TYPE3IMAPROT"/>
</dbReference>
<keyword evidence="3 7" id="KW-1003">Cell membrane</keyword>
<dbReference type="InterPro" id="IPR006301">
    <property type="entry name" value="FlhA"/>
</dbReference>
<keyword evidence="8" id="KW-0966">Cell projection</keyword>
<organism evidence="8 10">
    <name type="scientific">Clostridium botulinum</name>
    <dbReference type="NCBI Taxonomy" id="1491"/>
    <lineage>
        <taxon>Bacteria</taxon>
        <taxon>Bacillati</taxon>
        <taxon>Bacillota</taxon>
        <taxon>Clostridia</taxon>
        <taxon>Eubacteriales</taxon>
        <taxon>Clostridiaceae</taxon>
        <taxon>Clostridium</taxon>
    </lineage>
</organism>
<dbReference type="EMBL" id="SWNT01000001">
    <property type="protein sequence ID" value="NFF69573.1"/>
    <property type="molecule type" value="Genomic_DNA"/>
</dbReference>
<keyword evidence="7" id="KW-0813">Transport</keyword>
<evidence type="ECO:0000256" key="6">
    <source>
        <dbReference type="ARBA" id="ARBA00023136"/>
    </source>
</evidence>
<evidence type="ECO:0000256" key="2">
    <source>
        <dbReference type="ARBA" id="ARBA00008835"/>
    </source>
</evidence>
<sequence>MSALESSRKINFNAKNYFDMIVAFGVMGIVMMIIIPMPTPILDVFIALNITIGTVIILLTMFTTEVLQFSVFPTMLLITTLFRLGLNISSTRLILRDGYAGKIIETFGKFVTGGNYVVGVIIFLIIIIIQFVVITNGAGRVSEVSARFTLDAMPGKQMSIDADLNAGLISETDARERREKIQEEASFYGAMDGASKFVKGDAIAGIIITIINVIAGIIIGVVQKGMPASEAATTYVQLTIGDGLVSQIPALLISTASGILVTRSASSENFGNLLVKQLTGFPKVLAVASAVLFFLGIMPGFPKVAFFIFAAATGVSAYLLYKEEKESAVMQIQTEQEELIETEKREPENVTNLIAVEPMDIEIGYGLIPLADEASGGDLLQRIASVRRQCAIEMGIIVQPIRIRDNLQLQTNEYLIKIRGTVITKGELMPSMLLCMDPTGEEMDMQGIRTVEPTFGLPAVWINNDQREEAEIKGLTVVDPTTVMVTHLTETIKAHCYELLGRQETKMIIDTVKEKYDTVVEELIPDLMTIGEVQKVLQSLLKEKVSIKDMVTILESLADNSRNTKDIEVLTEYVRFALARNICNPLVDENGVLTVAVLSPELEDLISNNIQKSMQGSFPAVDPETTSSIFNSIKNILDSVQFYDNQPVILVSPKIRPAFRKLIEMVFPQLTVLSLNEVPNDVEIRTEGVVTYQ</sequence>
<dbReference type="PANTHER" id="PTHR30161">
    <property type="entry name" value="FLAGELLAR EXPORT PROTEIN, MEMBRANE FLHA SUBUNIT-RELATED"/>
    <property type="match status" value="1"/>
</dbReference>
<dbReference type="Pfam" id="PF00771">
    <property type="entry name" value="FHIPEP"/>
    <property type="match status" value="1"/>
</dbReference>
<keyword evidence="8" id="KW-0969">Cilium</keyword>
<evidence type="ECO:0000256" key="7">
    <source>
        <dbReference type="RuleBase" id="RU364093"/>
    </source>
</evidence>
<dbReference type="InterPro" id="IPR042196">
    <property type="entry name" value="FHIPEP_4"/>
</dbReference>
<keyword evidence="7" id="KW-1006">Bacterial flagellum protein export</keyword>
<dbReference type="Gene3D" id="1.10.8.540">
    <property type="entry name" value="FHIPEP family, domain 3"/>
    <property type="match status" value="1"/>
</dbReference>
<evidence type="ECO:0000256" key="1">
    <source>
        <dbReference type="ARBA" id="ARBA00004651"/>
    </source>
</evidence>
<comment type="subcellular location">
    <subcellularLocation>
        <location evidence="1 7">Cell membrane</location>
        <topology evidence="1 7">Multi-pass membrane protein</topology>
    </subcellularLocation>
</comment>
<dbReference type="GO" id="GO:0009306">
    <property type="term" value="P:protein secretion"/>
    <property type="evidence" value="ECO:0007669"/>
    <property type="project" value="InterPro"/>
</dbReference>
<feature type="transmembrane region" description="Helical" evidence="7">
    <location>
        <begin position="66"/>
        <end position="86"/>
    </location>
</feature>
<accession>A0A9Q4TE60</accession>
<proteinExistence type="inferred from homology"/>
<dbReference type="PANTHER" id="PTHR30161:SF1">
    <property type="entry name" value="FLAGELLAR BIOSYNTHESIS PROTEIN FLHA-RELATED"/>
    <property type="match status" value="1"/>
</dbReference>
<feature type="transmembrane region" description="Helical" evidence="7">
    <location>
        <begin position="116"/>
        <end position="138"/>
    </location>
</feature>
<dbReference type="Gene3D" id="3.40.30.60">
    <property type="entry name" value="FHIPEP family, domain 1"/>
    <property type="match status" value="1"/>
</dbReference>
<name>A0A9Q4TE60_CLOBO</name>
<evidence type="ECO:0000313" key="10">
    <source>
        <dbReference type="Proteomes" id="UP000481363"/>
    </source>
</evidence>
<feature type="transmembrane region" description="Helical" evidence="7">
    <location>
        <begin position="304"/>
        <end position="321"/>
    </location>
</feature>
<gene>
    <name evidence="7 8" type="primary">flhA</name>
    <name evidence="8" type="ORF">FCV11_00370</name>
    <name evidence="9" type="ORF">FDF67_01810</name>
</gene>
<dbReference type="InterPro" id="IPR042193">
    <property type="entry name" value="FHIPEP_3"/>
</dbReference>
<evidence type="ECO:0000313" key="9">
    <source>
        <dbReference type="EMBL" id="NFU58942.1"/>
    </source>
</evidence>
<dbReference type="GO" id="GO:0005886">
    <property type="term" value="C:plasma membrane"/>
    <property type="evidence" value="ECO:0007669"/>
    <property type="project" value="UniProtKB-SubCell"/>
</dbReference>
<feature type="transmembrane region" description="Helical" evidence="7">
    <location>
        <begin position="281"/>
        <end position="298"/>
    </location>
</feature>
<feature type="transmembrane region" description="Helical" evidence="7">
    <location>
        <begin position="41"/>
        <end position="59"/>
    </location>
</feature>
<dbReference type="PIRSF" id="PIRSF005419">
    <property type="entry name" value="FlhA"/>
    <property type="match status" value="1"/>
</dbReference>
<reference evidence="8 10" key="1">
    <citation type="submission" date="2019-04" db="EMBL/GenBank/DDBJ databases">
        <title>Genome sequencing of Clostridium botulinum Groups I-IV and Clostridium butyricum.</title>
        <authorList>
            <person name="Brunt J."/>
            <person name="Van Vliet A.H.M."/>
            <person name="Stringer S.C."/>
            <person name="Carter A.T."/>
            <person name="Peck M.W."/>
        </authorList>
    </citation>
    <scope>NUCLEOTIDE SEQUENCE [LARGE SCALE GENOMIC DNA]</scope>
    <source>
        <strain evidence="9">7221C</strain>
        <strain evidence="8 10">IFR 18/049</strain>
    </source>
</reference>
<protein>
    <recommendedName>
        <fullName evidence="7">Flagellar biosynthesis protein FlhA</fullName>
    </recommendedName>
</protein>
<evidence type="ECO:0000256" key="3">
    <source>
        <dbReference type="ARBA" id="ARBA00022475"/>
    </source>
</evidence>
<evidence type="ECO:0000313" key="8">
    <source>
        <dbReference type="EMBL" id="NFF69573.1"/>
    </source>
</evidence>